<evidence type="ECO:0000313" key="7">
    <source>
        <dbReference type="EMBL" id="CAF4058142.1"/>
    </source>
</evidence>
<dbReference type="PROSITE" id="PS50088">
    <property type="entry name" value="ANK_REPEAT"/>
    <property type="match status" value="1"/>
</dbReference>
<accession>A0A814S9R6</accession>
<protein>
    <submittedName>
        <fullName evidence="4">Uncharacterized protein</fullName>
    </submittedName>
</protein>
<sequence>MYTSNRSLIHAIEQCQSNKLAYLIEHGHDIHVRNSLGENILVTTLKYSSKQQETNNNRRLKLFILLLSYNVNPHLFDKKGKNVFNWACTLNCTQEALYLLKSYAGEIDILRKDKTGLCSLHYTCEHGNFELVKEIVQYLLKYRVRFDTKDDYGNTPDVLAEKLGFNEIADYLKEKSKLTAHSSLDFIDEQLPLTSSLSSIYVSAIDGRISCRSKLSLKTKGTSSDDNDVFIDPKSEINSANAFETGTVNTRQPQLMIDWYEQLQERIQKAKANNDWSSVISLRLLLSRISNEVELRKQIGMSALALTNHSSDDKGEIVLKKELNKTSNTLTLPPIKTAAISLNKPASIDMKIFPLISTGKTSEESIKQLLSSIEIQISPSYRKAFIPTYKRPSIEPPPPLLKTRRRESNVNLLDIHHLHHPSRISLPALRSSKRNSIASGRISIDHTMHQRNSIVIHS</sequence>
<evidence type="ECO:0000256" key="1">
    <source>
        <dbReference type="ARBA" id="ARBA00022737"/>
    </source>
</evidence>
<dbReference type="SUPFAM" id="SSF48403">
    <property type="entry name" value="Ankyrin repeat"/>
    <property type="match status" value="1"/>
</dbReference>
<dbReference type="Proteomes" id="UP000682733">
    <property type="component" value="Unassembled WGS sequence"/>
</dbReference>
<keyword evidence="8" id="KW-1185">Reference proteome</keyword>
<dbReference type="EMBL" id="CAJNOQ010006718">
    <property type="protein sequence ID" value="CAF1145183.1"/>
    <property type="molecule type" value="Genomic_DNA"/>
</dbReference>
<dbReference type="Proteomes" id="UP000677228">
    <property type="component" value="Unassembled WGS sequence"/>
</dbReference>
<dbReference type="Proteomes" id="UP000681722">
    <property type="component" value="Unassembled WGS sequence"/>
</dbReference>
<evidence type="ECO:0000256" key="3">
    <source>
        <dbReference type="PROSITE-ProRule" id="PRU00023"/>
    </source>
</evidence>
<dbReference type="Proteomes" id="UP000663829">
    <property type="component" value="Unassembled WGS sequence"/>
</dbReference>
<name>A0A814S9R6_9BILA</name>
<feature type="repeat" description="ANK" evidence="3">
    <location>
        <begin position="115"/>
        <end position="151"/>
    </location>
</feature>
<evidence type="ECO:0000256" key="2">
    <source>
        <dbReference type="ARBA" id="ARBA00023043"/>
    </source>
</evidence>
<dbReference type="AlphaFoldDB" id="A0A814S9R6"/>
<dbReference type="EMBL" id="CAJOBA010038286">
    <property type="protein sequence ID" value="CAF4058142.1"/>
    <property type="molecule type" value="Genomic_DNA"/>
</dbReference>
<evidence type="ECO:0000313" key="5">
    <source>
        <dbReference type="EMBL" id="CAF1250722.1"/>
    </source>
</evidence>
<reference evidence="4" key="1">
    <citation type="submission" date="2021-02" db="EMBL/GenBank/DDBJ databases">
        <authorList>
            <person name="Nowell W R."/>
        </authorList>
    </citation>
    <scope>NUCLEOTIDE SEQUENCE</scope>
</reference>
<evidence type="ECO:0000313" key="6">
    <source>
        <dbReference type="EMBL" id="CAF3908822.1"/>
    </source>
</evidence>
<proteinExistence type="predicted"/>
<dbReference type="InterPro" id="IPR036770">
    <property type="entry name" value="Ankyrin_rpt-contain_sf"/>
</dbReference>
<dbReference type="PANTHER" id="PTHR24198">
    <property type="entry name" value="ANKYRIN REPEAT AND PROTEIN KINASE DOMAIN-CONTAINING PROTEIN"/>
    <property type="match status" value="1"/>
</dbReference>
<keyword evidence="1" id="KW-0677">Repeat</keyword>
<dbReference type="EMBL" id="CAJNOK010016735">
    <property type="protein sequence ID" value="CAF1250722.1"/>
    <property type="molecule type" value="Genomic_DNA"/>
</dbReference>
<gene>
    <name evidence="4" type="ORF">GPM918_LOCUS20892</name>
    <name evidence="5" type="ORF">OVA965_LOCUS26265</name>
    <name evidence="6" type="ORF">SRO942_LOCUS20889</name>
    <name evidence="7" type="ORF">TMI583_LOCUS27003</name>
</gene>
<dbReference type="OrthoDB" id="10002551at2759"/>
<dbReference type="InterPro" id="IPR002110">
    <property type="entry name" value="Ankyrin_rpt"/>
</dbReference>
<dbReference type="Gene3D" id="1.25.40.20">
    <property type="entry name" value="Ankyrin repeat-containing domain"/>
    <property type="match status" value="1"/>
</dbReference>
<organism evidence="4 8">
    <name type="scientific">Didymodactylos carnosus</name>
    <dbReference type="NCBI Taxonomy" id="1234261"/>
    <lineage>
        <taxon>Eukaryota</taxon>
        <taxon>Metazoa</taxon>
        <taxon>Spiralia</taxon>
        <taxon>Gnathifera</taxon>
        <taxon>Rotifera</taxon>
        <taxon>Eurotatoria</taxon>
        <taxon>Bdelloidea</taxon>
        <taxon>Philodinida</taxon>
        <taxon>Philodinidae</taxon>
        <taxon>Didymodactylos</taxon>
    </lineage>
</organism>
<keyword evidence="2 3" id="KW-0040">ANK repeat</keyword>
<dbReference type="PANTHER" id="PTHR24198:SF165">
    <property type="entry name" value="ANKYRIN REPEAT-CONTAINING PROTEIN-RELATED"/>
    <property type="match status" value="1"/>
</dbReference>
<evidence type="ECO:0000313" key="8">
    <source>
        <dbReference type="Proteomes" id="UP000663829"/>
    </source>
</evidence>
<dbReference type="EMBL" id="CAJOBC010006718">
    <property type="protein sequence ID" value="CAF3908822.1"/>
    <property type="molecule type" value="Genomic_DNA"/>
</dbReference>
<evidence type="ECO:0000313" key="4">
    <source>
        <dbReference type="EMBL" id="CAF1145183.1"/>
    </source>
</evidence>
<comment type="caution">
    <text evidence="4">The sequence shown here is derived from an EMBL/GenBank/DDBJ whole genome shotgun (WGS) entry which is preliminary data.</text>
</comment>